<accession>V5GMX4</accession>
<name>V5GMX4_IXORI</name>
<evidence type="ECO:0000313" key="2">
    <source>
        <dbReference type="EMBL" id="JAB71715.1"/>
    </source>
</evidence>
<proteinExistence type="evidence at transcript level"/>
<dbReference type="EMBL" id="GANP01012753">
    <property type="protein sequence ID" value="JAB71715.1"/>
    <property type="molecule type" value="mRNA"/>
</dbReference>
<evidence type="ECO:0000256" key="1">
    <source>
        <dbReference type="SAM" id="MobiDB-lite"/>
    </source>
</evidence>
<feature type="compositionally biased region" description="Basic and acidic residues" evidence="1">
    <location>
        <begin position="113"/>
        <end position="127"/>
    </location>
</feature>
<dbReference type="InterPro" id="IPR036056">
    <property type="entry name" value="Fibrinogen-like_C"/>
</dbReference>
<organism evidence="2">
    <name type="scientific">Ixodes ricinus</name>
    <name type="common">Common tick</name>
    <name type="synonym">Acarus ricinus</name>
    <dbReference type="NCBI Taxonomy" id="34613"/>
    <lineage>
        <taxon>Eukaryota</taxon>
        <taxon>Metazoa</taxon>
        <taxon>Ecdysozoa</taxon>
        <taxon>Arthropoda</taxon>
        <taxon>Chelicerata</taxon>
        <taxon>Arachnida</taxon>
        <taxon>Acari</taxon>
        <taxon>Parasitiformes</taxon>
        <taxon>Ixodida</taxon>
        <taxon>Ixodoidea</taxon>
        <taxon>Ixodidae</taxon>
        <taxon>Ixodinae</taxon>
        <taxon>Ixodes</taxon>
    </lineage>
</organism>
<dbReference type="AlphaFoldDB" id="V5GMX4"/>
<feature type="region of interest" description="Disordered" evidence="1">
    <location>
        <begin position="90"/>
        <end position="127"/>
    </location>
</feature>
<reference evidence="2" key="1">
    <citation type="journal article" date="2015" name="Sci. Rep.">
        <title>Tissue- and time-dependent transcription in Ixodes ricinus salivary glands and midguts when blood feeding on the vertebrate host.</title>
        <authorList>
            <person name="Kotsyfakis M."/>
            <person name="Schwarz A."/>
            <person name="Erhart J."/>
            <person name="Ribeiro J.M."/>
        </authorList>
    </citation>
    <scope>NUCLEOTIDE SEQUENCE</scope>
    <source>
        <tissue evidence="2">Salivary gland and midgut</tissue>
    </source>
</reference>
<protein>
    <submittedName>
        <fullName evidence="2">Putative ixoderin b5</fullName>
    </submittedName>
</protein>
<dbReference type="SUPFAM" id="SSF56496">
    <property type="entry name" value="Fibrinogen C-terminal domain-like"/>
    <property type="match status" value="1"/>
</dbReference>
<dbReference type="InterPro" id="IPR014716">
    <property type="entry name" value="Fibrinogen_a/b/g_C_1"/>
</dbReference>
<sequence>MFVAFLFIPVVAGNVFMESSFRRVPEIAERQDWPRKTYLLFDPCNTNKPGNRIVSCSQIQRKKNSTSGVYTIYPLNNPVNVRCDMTSEWRRLDSDSESSQRPTPETPSIDPIKIMRKDLDHPKGQFW</sequence>
<dbReference type="Gene3D" id="3.90.215.10">
    <property type="entry name" value="Gamma Fibrinogen, chain A, domain 1"/>
    <property type="match status" value="1"/>
</dbReference>